<protein>
    <recommendedName>
        <fullName evidence="3">Outer membrane protein beta-barrel domain-containing protein</fullName>
    </recommendedName>
</protein>
<name>A0ABX3D5W7_9VIBR</name>
<sequence>MKNTLLLVFTVVLLPGVTSAKSLHISPEIKMGPYWGAGISGGGLQLGGTDVLGLDALYMSYSHTSAELLWDKDRLKTYRIGGQYQLLDHPNKLGFQIEAGLVEYEGQRDYIWSDKSRSAHGSGASISGAWVLFLSEHVGLRVGGDFNYIDKKKTLLGNSWSATFSTGIVIHL</sequence>
<dbReference type="RefSeq" id="WP_071236537.1">
    <property type="nucleotide sequence ID" value="NZ_KV861340.1"/>
</dbReference>
<organism evidence="1 2">
    <name type="scientific">Vibrio rotiferianus</name>
    <dbReference type="NCBI Taxonomy" id="190895"/>
    <lineage>
        <taxon>Bacteria</taxon>
        <taxon>Pseudomonadati</taxon>
        <taxon>Pseudomonadota</taxon>
        <taxon>Gammaproteobacteria</taxon>
        <taxon>Vibrionales</taxon>
        <taxon>Vibrionaceae</taxon>
        <taxon>Vibrio</taxon>
    </lineage>
</organism>
<accession>A0ABX3D5W7</accession>
<gene>
    <name evidence="1" type="ORF">BI375_22650</name>
</gene>
<proteinExistence type="predicted"/>
<evidence type="ECO:0000313" key="1">
    <source>
        <dbReference type="EMBL" id="OHY90810.1"/>
    </source>
</evidence>
<evidence type="ECO:0000313" key="2">
    <source>
        <dbReference type="Proteomes" id="UP000180133"/>
    </source>
</evidence>
<keyword evidence="2" id="KW-1185">Reference proteome</keyword>
<evidence type="ECO:0008006" key="3">
    <source>
        <dbReference type="Google" id="ProtNLM"/>
    </source>
</evidence>
<dbReference type="EMBL" id="MKFT01000026">
    <property type="protein sequence ID" value="OHY90810.1"/>
    <property type="molecule type" value="Genomic_DNA"/>
</dbReference>
<reference evidence="1 2" key="1">
    <citation type="submission" date="2016-09" db="EMBL/GenBank/DDBJ databases">
        <title>Isolation, identification and antibiotic sensitivity analysis of bacterial pathogen from juvenile Hippocampus erectus with tail-rotted disease.</title>
        <authorList>
            <person name="Yang Q."/>
        </authorList>
    </citation>
    <scope>NUCLEOTIDE SEQUENCE [LARGE SCALE GENOMIC DNA]</scope>
    <source>
        <strain evidence="1 2">HM-10</strain>
    </source>
</reference>
<dbReference type="Proteomes" id="UP000180133">
    <property type="component" value="Unassembled WGS sequence"/>
</dbReference>
<comment type="caution">
    <text evidence="1">The sequence shown here is derived from an EMBL/GenBank/DDBJ whole genome shotgun (WGS) entry which is preliminary data.</text>
</comment>